<accession>A0A8G2BXL3</accession>
<dbReference type="PANTHER" id="PTHR40980">
    <property type="entry name" value="PLUG DOMAIN-CONTAINING PROTEIN"/>
    <property type="match status" value="1"/>
</dbReference>
<keyword evidence="3" id="KW-0998">Cell outer membrane</keyword>
<dbReference type="Gene3D" id="2.40.170.20">
    <property type="entry name" value="TonB-dependent receptor, beta-barrel domain"/>
    <property type="match status" value="1"/>
</dbReference>
<dbReference type="Proteomes" id="UP000236725">
    <property type="component" value="Unassembled WGS sequence"/>
</dbReference>
<organism evidence="5 6">
    <name type="scientific">Parabacteroides chinchillae</name>
    <dbReference type="NCBI Taxonomy" id="871327"/>
    <lineage>
        <taxon>Bacteria</taxon>
        <taxon>Pseudomonadati</taxon>
        <taxon>Bacteroidota</taxon>
        <taxon>Bacteroidia</taxon>
        <taxon>Bacteroidales</taxon>
        <taxon>Tannerellaceae</taxon>
        <taxon>Parabacteroides</taxon>
    </lineage>
</organism>
<comment type="subcellular location">
    <subcellularLocation>
        <location evidence="1">Cell outer membrane</location>
    </subcellularLocation>
</comment>
<reference evidence="5 6" key="1">
    <citation type="submission" date="2016-10" db="EMBL/GenBank/DDBJ databases">
        <authorList>
            <person name="Varghese N."/>
            <person name="Submissions S."/>
        </authorList>
    </citation>
    <scope>NUCLEOTIDE SEQUENCE [LARGE SCALE GENOMIC DNA]</scope>
    <source>
        <strain evidence="5 6">DSM 29073</strain>
    </source>
</reference>
<keyword evidence="2" id="KW-0472">Membrane</keyword>
<dbReference type="GO" id="GO:0009279">
    <property type="term" value="C:cell outer membrane"/>
    <property type="evidence" value="ECO:0007669"/>
    <property type="project" value="UniProtKB-SubCell"/>
</dbReference>
<dbReference type="RefSeq" id="WP_103983899.1">
    <property type="nucleotide sequence ID" value="NZ_FNVS01000014.1"/>
</dbReference>
<proteinExistence type="predicted"/>
<protein>
    <submittedName>
        <fullName evidence="5">Outer membrane receptor proteins, mostly Fe transport</fullName>
    </submittedName>
</protein>
<dbReference type="InterPro" id="IPR041700">
    <property type="entry name" value="OMP_b-brl_3"/>
</dbReference>
<gene>
    <name evidence="5" type="ORF">SAMN05444001_1143</name>
</gene>
<name>A0A8G2BXL3_9BACT</name>
<sequence length="701" mass="80707">MKKELLLPAMILLGQQLFSQTLIDTTLFIQNIDVQGKRFAGVSGGEIKKLQVEDNLTSMTGTTAEAFRQIPSLITDMEGGVTFRGADKPGMLIDGIPYGMLEEYSGDVLIQLPALFFNKISLGQFPLVNLVPDGDAGVLNLSSAMFGKNDSPLIVTLGAGWNERYNAGAILNLHPAKFHITAKYNYRKEYRERTFSKSTATLKNRTEMNNNAVARPDVHLADLKVGYDLSSKDQITIHGLYYLMDYSRYGRINNRVFNPQGEQLKYVIRNRYNDQKQEAYAVEAYWNHRFSNNSNLYTVFNYNNFIYNEDNDFKNENPESGKIVAEDNQFFNRKKHNYYWSAGYSLPFSENWIFNVGYIGRSKVENYDTDANNKINGNWVSNDQKIYNYRFHRSLNLLYASLERKWNDFEAEVGLHVEVNKQTMEQFSPFWVNSSNSVNVGLKTDNTYFHLYPRARFSYQMGKNNQLIFSYQQRVIRPDGSDLSSFLDNSDVTHISQGNPDLKDEFIHTLELGYQLTVLNFRLSPALYYRNRTNRIMEVASQVNDETIWMKDNAGNSQTVGFDISMNWSPFKNVSVGLSGDVYRDEIDGRMIGYDNVKKSLTCWDIKGNVNVNITRNTEFQVDGFFISDQLTPQGKIKSHYSVNAGLSHYFIHRKLRANLSINNIFDTLEEIMVIDTENLQMTQKRNRDARVAWLTLTYNL</sequence>
<evidence type="ECO:0000256" key="3">
    <source>
        <dbReference type="ARBA" id="ARBA00023237"/>
    </source>
</evidence>
<dbReference type="Pfam" id="PF14905">
    <property type="entry name" value="OMP_b-brl_3"/>
    <property type="match status" value="1"/>
</dbReference>
<dbReference type="PANTHER" id="PTHR40980:SF4">
    <property type="entry name" value="TONB-DEPENDENT RECEPTOR-LIKE BETA-BARREL DOMAIN-CONTAINING PROTEIN"/>
    <property type="match status" value="1"/>
</dbReference>
<comment type="caution">
    <text evidence="5">The sequence shown here is derived from an EMBL/GenBank/DDBJ whole genome shotgun (WGS) entry which is preliminary data.</text>
</comment>
<feature type="domain" description="Outer membrane protein beta-barrel" evidence="4">
    <location>
        <begin position="288"/>
        <end position="699"/>
    </location>
</feature>
<evidence type="ECO:0000256" key="1">
    <source>
        <dbReference type="ARBA" id="ARBA00004442"/>
    </source>
</evidence>
<keyword evidence="6" id="KW-1185">Reference proteome</keyword>
<dbReference type="InterPro" id="IPR036942">
    <property type="entry name" value="Beta-barrel_TonB_sf"/>
</dbReference>
<dbReference type="SUPFAM" id="SSF56935">
    <property type="entry name" value="Porins"/>
    <property type="match status" value="1"/>
</dbReference>
<evidence type="ECO:0000313" key="6">
    <source>
        <dbReference type="Proteomes" id="UP000236725"/>
    </source>
</evidence>
<dbReference type="AlphaFoldDB" id="A0A8G2BXL3"/>
<evidence type="ECO:0000313" key="5">
    <source>
        <dbReference type="EMBL" id="SEG07229.1"/>
    </source>
</evidence>
<keyword evidence="5" id="KW-0675">Receptor</keyword>
<evidence type="ECO:0000256" key="2">
    <source>
        <dbReference type="ARBA" id="ARBA00023136"/>
    </source>
</evidence>
<evidence type="ECO:0000259" key="4">
    <source>
        <dbReference type="Pfam" id="PF14905"/>
    </source>
</evidence>
<dbReference type="EMBL" id="FNVS01000014">
    <property type="protein sequence ID" value="SEG07229.1"/>
    <property type="molecule type" value="Genomic_DNA"/>
</dbReference>